<dbReference type="SUPFAM" id="SSF51120">
    <property type="entry name" value="beta-Roll"/>
    <property type="match status" value="1"/>
</dbReference>
<dbReference type="InterPro" id="IPR001343">
    <property type="entry name" value="Hemolysn_Ca-bd"/>
</dbReference>
<accession>A0A6L8LNK6</accession>
<gene>
    <name evidence="1" type="ORF">GR167_19995</name>
</gene>
<comment type="caution">
    <text evidence="1">The sequence shown here is derived from an EMBL/GenBank/DDBJ whole genome shotgun (WGS) entry which is preliminary data.</text>
</comment>
<protein>
    <submittedName>
        <fullName evidence="1">Uncharacterized protein</fullName>
    </submittedName>
</protein>
<dbReference type="InterPro" id="IPR011049">
    <property type="entry name" value="Serralysin-like_metalloprot_C"/>
</dbReference>
<dbReference type="Proteomes" id="UP000479043">
    <property type="component" value="Unassembled WGS sequence"/>
</dbReference>
<proteinExistence type="predicted"/>
<dbReference type="Pfam" id="PF00353">
    <property type="entry name" value="HemolysinCabind"/>
    <property type="match status" value="1"/>
</dbReference>
<keyword evidence="2" id="KW-1185">Reference proteome</keyword>
<dbReference type="EMBL" id="WWEN01000017">
    <property type="protein sequence ID" value="MYM57604.1"/>
    <property type="molecule type" value="Genomic_DNA"/>
</dbReference>
<dbReference type="InterPro" id="IPR018511">
    <property type="entry name" value="Hemolysin-typ_Ca-bd_CS"/>
</dbReference>
<organism evidence="1 2">
    <name type="scientific">Thalassovita mangrovi</name>
    <dbReference type="NCBI Taxonomy" id="2692236"/>
    <lineage>
        <taxon>Bacteria</taxon>
        <taxon>Pseudomonadati</taxon>
        <taxon>Pseudomonadota</taxon>
        <taxon>Alphaproteobacteria</taxon>
        <taxon>Rhodobacterales</taxon>
        <taxon>Roseobacteraceae</taxon>
        <taxon>Thalassovita</taxon>
    </lineage>
</organism>
<dbReference type="PROSITE" id="PS00330">
    <property type="entry name" value="HEMOLYSIN_CALCIUM"/>
    <property type="match status" value="1"/>
</dbReference>
<evidence type="ECO:0000313" key="1">
    <source>
        <dbReference type="EMBL" id="MYM57604.1"/>
    </source>
</evidence>
<reference evidence="1 2" key="1">
    <citation type="submission" date="2020-01" db="EMBL/GenBank/DDBJ databases">
        <authorList>
            <person name="Chen S."/>
        </authorList>
    </citation>
    <scope>NUCLEOTIDE SEQUENCE [LARGE SCALE GENOMIC DNA]</scope>
    <source>
        <strain evidence="1 2">GS-10</strain>
    </source>
</reference>
<dbReference type="GO" id="GO:0005509">
    <property type="term" value="F:calcium ion binding"/>
    <property type="evidence" value="ECO:0007669"/>
    <property type="project" value="InterPro"/>
</dbReference>
<sequence length="66" mass="7002">MLTGQTWGDLLFGGNGDDFINGGFGYDRMNGGDGADQFYHLGVAGHGAGQNEILLTIQDTTYDLMA</sequence>
<dbReference type="RefSeq" id="WP_160975508.1">
    <property type="nucleotide sequence ID" value="NZ_WWEN01000017.1"/>
</dbReference>
<name>A0A6L8LNK6_9RHOB</name>
<evidence type="ECO:0000313" key="2">
    <source>
        <dbReference type="Proteomes" id="UP000479043"/>
    </source>
</evidence>
<dbReference type="PRINTS" id="PR00313">
    <property type="entry name" value="CABNDNGRPT"/>
</dbReference>
<dbReference type="Gene3D" id="2.150.10.10">
    <property type="entry name" value="Serralysin-like metalloprotease, C-terminal"/>
    <property type="match status" value="1"/>
</dbReference>
<dbReference type="AlphaFoldDB" id="A0A6L8LNK6"/>